<dbReference type="Pfam" id="PF00874">
    <property type="entry name" value="PRD"/>
    <property type="match status" value="2"/>
</dbReference>
<dbReference type="PROSITE" id="PS51372">
    <property type="entry name" value="PRD_2"/>
    <property type="match status" value="2"/>
</dbReference>
<keyword evidence="1" id="KW-0805">Transcription regulation</keyword>
<dbReference type="EMBL" id="JAHUZB010000006">
    <property type="protein sequence ID" value="MBV7391789.1"/>
    <property type="molecule type" value="Genomic_DNA"/>
</dbReference>
<evidence type="ECO:0000259" key="3">
    <source>
        <dbReference type="PROSITE" id="PS51094"/>
    </source>
</evidence>
<comment type="caution">
    <text evidence="5">The sequence shown here is derived from an EMBL/GenBank/DDBJ whole genome shotgun (WGS) entry which is preliminary data.</text>
</comment>
<organism evidence="5 6">
    <name type="scientific">Enterococcus alishanensis</name>
    <dbReference type="NCBI Taxonomy" id="1303817"/>
    <lineage>
        <taxon>Bacteria</taxon>
        <taxon>Bacillati</taxon>
        <taxon>Bacillota</taxon>
        <taxon>Bacilli</taxon>
        <taxon>Lactobacillales</taxon>
        <taxon>Enterococcaceae</taxon>
        <taxon>Enterococcus</taxon>
    </lineage>
</organism>
<protein>
    <submittedName>
        <fullName evidence="5">PTS sugar transporter subunit IIA</fullName>
    </submittedName>
</protein>
<dbReference type="PROSITE" id="PS51094">
    <property type="entry name" value="PTS_EIIA_TYPE_2"/>
    <property type="match status" value="1"/>
</dbReference>
<evidence type="ECO:0000259" key="4">
    <source>
        <dbReference type="PROSITE" id="PS51372"/>
    </source>
</evidence>
<sequence>MRRKEARLLVLLARQTQPVSSFYIAKQLDISKNSVKNLIYKMNDQSKDKIIDSSRAGYWLNEYGMTMLSNEKSSIPQTYIERAFFIIRTVMLKKTSQDIYEIADELFVSYSTLKNTLQRMNKTFERFQVRFLSKKDNIIIQGEEEDLRRLAAYAVSEETNWQFLDLAPIKETFGHAFVEKTEEIIRLNFKKYHAYLNDFAFMNLLLHLLILIERVEKGNHIEETSGLDKRKNNEDTNKLIVALWEEFEATFSISLNQGDKDEIAYFVLTTASQVNEVSFKEIVGAVEKKLLEDVQQIANEVNEIYRINLINPYFLSQFSLHVHGLIQRATNKRYNRNPLLENIKVDCRMIFDIAVFFSLRIEGIYHIDVVEDEIAYIAIHLASEIERQKVNEEKIQAVLFTPNYNFHASSVEQQLVAIVNNDVHIKAVISQIEELDNYQFDLLFTTVDISLSGPYTIIRIPMFINSENRNIILQRLTVFQRNQKRKILLENFNKYFSEDLFYSDLVFKNKMDLIHQLCETMEEKGVVQENFETSVLQRENAASTAFSNIAIPHSLQMDAIKTSIAVVISKKGIEWDDERVHVVLLFAVNYVDRHYFSQIYESLIHIFDHPQIINKISKLRSLADVRQLIENEKFSI</sequence>
<dbReference type="Proteomes" id="UP000774130">
    <property type="component" value="Unassembled WGS sequence"/>
</dbReference>
<dbReference type="PANTHER" id="PTHR30185">
    <property type="entry name" value="CRYPTIC BETA-GLUCOSIDE BGL OPERON ANTITERMINATOR"/>
    <property type="match status" value="1"/>
</dbReference>
<accession>A0ABS6TFS9</accession>
<dbReference type="InterPro" id="IPR002178">
    <property type="entry name" value="PTS_EIIA_type-2_dom"/>
</dbReference>
<dbReference type="InterPro" id="IPR050661">
    <property type="entry name" value="BglG_antiterminators"/>
</dbReference>
<keyword evidence="5" id="KW-0762">Sugar transport</keyword>
<evidence type="ECO:0000313" key="5">
    <source>
        <dbReference type="EMBL" id="MBV7391789.1"/>
    </source>
</evidence>
<dbReference type="InterPro" id="IPR007737">
    <property type="entry name" value="Mga_HTH"/>
</dbReference>
<evidence type="ECO:0000256" key="2">
    <source>
        <dbReference type="ARBA" id="ARBA00023163"/>
    </source>
</evidence>
<proteinExistence type="predicted"/>
<dbReference type="RefSeq" id="WP_218327000.1">
    <property type="nucleotide sequence ID" value="NZ_JAHUZB010000006.1"/>
</dbReference>
<feature type="domain" description="PRD" evidence="4">
    <location>
        <begin position="172"/>
        <end position="277"/>
    </location>
</feature>
<feature type="domain" description="PTS EIIA type-2" evidence="3">
    <location>
        <begin position="494"/>
        <end position="632"/>
    </location>
</feature>
<keyword evidence="5" id="KW-0813">Transport</keyword>
<keyword evidence="6" id="KW-1185">Reference proteome</keyword>
<reference evidence="5 6" key="1">
    <citation type="submission" date="2021-06" db="EMBL/GenBank/DDBJ databases">
        <title>Enterococcus alishanensis sp. nov., a novel lactic acid bacterium isolated from fresh coffee beans.</title>
        <authorList>
            <person name="Chen Y.-S."/>
        </authorList>
    </citation>
    <scope>NUCLEOTIDE SEQUENCE [LARGE SCALE GENOMIC DNA]</scope>
    <source>
        <strain evidence="5 6">ALS3</strain>
    </source>
</reference>
<name>A0ABS6TFS9_9ENTE</name>
<dbReference type="InterPro" id="IPR011608">
    <property type="entry name" value="PRD"/>
</dbReference>
<keyword evidence="2" id="KW-0804">Transcription</keyword>
<dbReference type="Pfam" id="PF05043">
    <property type="entry name" value="Mga"/>
    <property type="match status" value="1"/>
</dbReference>
<dbReference type="PANTHER" id="PTHR30185:SF12">
    <property type="entry name" value="TRANSCRIPTIONAL REGULATOR MANR"/>
    <property type="match status" value="1"/>
</dbReference>
<dbReference type="Pfam" id="PF00359">
    <property type="entry name" value="PTS_EIIA_2"/>
    <property type="match status" value="1"/>
</dbReference>
<feature type="domain" description="PRD" evidence="4">
    <location>
        <begin position="285"/>
        <end position="391"/>
    </location>
</feature>
<evidence type="ECO:0000313" key="6">
    <source>
        <dbReference type="Proteomes" id="UP000774130"/>
    </source>
</evidence>
<evidence type="ECO:0000256" key="1">
    <source>
        <dbReference type="ARBA" id="ARBA00023015"/>
    </source>
</evidence>
<gene>
    <name evidence="5" type="ORF">KUA55_13960</name>
</gene>